<protein>
    <recommendedName>
        <fullName evidence="8">Ig-like domain-containing protein</fullName>
    </recommendedName>
</protein>
<feature type="region of interest" description="Disordered" evidence="7">
    <location>
        <begin position="680"/>
        <end position="1104"/>
    </location>
</feature>
<feature type="region of interest" description="Disordered" evidence="7">
    <location>
        <begin position="24"/>
        <end position="89"/>
    </location>
</feature>
<feature type="domain" description="Ig-like" evidence="8">
    <location>
        <begin position="3836"/>
        <end position="3928"/>
    </location>
</feature>
<feature type="domain" description="Ig-like" evidence="8">
    <location>
        <begin position="2106"/>
        <end position="2198"/>
    </location>
</feature>
<feature type="domain" description="Ig-like" evidence="8">
    <location>
        <begin position="3076"/>
        <end position="3169"/>
    </location>
</feature>
<dbReference type="PANTHER" id="PTHR45080">
    <property type="entry name" value="CONTACTIN 5"/>
    <property type="match status" value="1"/>
</dbReference>
<accession>A0A815JCU7</accession>
<feature type="non-terminal residue" evidence="9">
    <location>
        <position position="4510"/>
    </location>
</feature>
<dbReference type="PANTHER" id="PTHR45080:SF8">
    <property type="entry name" value="IG-LIKE DOMAIN-CONTAINING PROTEIN"/>
    <property type="match status" value="1"/>
</dbReference>
<dbReference type="InterPro" id="IPR013098">
    <property type="entry name" value="Ig_I-set"/>
</dbReference>
<feature type="domain" description="Ig-like" evidence="8">
    <location>
        <begin position="1139"/>
        <end position="1234"/>
    </location>
</feature>
<feature type="domain" description="Ig-like" evidence="8">
    <location>
        <begin position="2786"/>
        <end position="2880"/>
    </location>
</feature>
<keyword evidence="3" id="KW-0963">Cytoplasm</keyword>
<evidence type="ECO:0000259" key="8">
    <source>
        <dbReference type="PROSITE" id="PS50835"/>
    </source>
</evidence>
<evidence type="ECO:0000256" key="2">
    <source>
        <dbReference type="ARBA" id="ARBA00006692"/>
    </source>
</evidence>
<reference evidence="9" key="1">
    <citation type="submission" date="2021-02" db="EMBL/GenBank/DDBJ databases">
        <authorList>
            <person name="Nowell W R."/>
        </authorList>
    </citation>
    <scope>NUCLEOTIDE SEQUENCE</scope>
</reference>
<dbReference type="SMART" id="SM00406">
    <property type="entry name" value="IGv"/>
    <property type="match status" value="3"/>
</dbReference>
<feature type="domain" description="Ig-like" evidence="8">
    <location>
        <begin position="4327"/>
        <end position="4402"/>
    </location>
</feature>
<dbReference type="InterPro" id="IPR007110">
    <property type="entry name" value="Ig-like_dom"/>
</dbReference>
<dbReference type="Pfam" id="PF07679">
    <property type="entry name" value="I-set"/>
    <property type="match status" value="32"/>
</dbReference>
<comment type="subcellular location">
    <subcellularLocation>
        <location evidence="1">Cytoplasm</location>
        <location evidence="1">Myofibril</location>
    </subcellularLocation>
</comment>
<feature type="region of interest" description="Disordered" evidence="7">
    <location>
        <begin position="1238"/>
        <end position="1286"/>
    </location>
</feature>
<feature type="domain" description="Ig-like" evidence="8">
    <location>
        <begin position="1821"/>
        <end position="1911"/>
    </location>
</feature>
<feature type="region of interest" description="Disordered" evidence="7">
    <location>
        <begin position="2372"/>
        <end position="2413"/>
    </location>
</feature>
<feature type="domain" description="Ig-like" evidence="8">
    <location>
        <begin position="2202"/>
        <end position="2292"/>
    </location>
</feature>
<feature type="region of interest" description="Disordered" evidence="7">
    <location>
        <begin position="289"/>
        <end position="322"/>
    </location>
</feature>
<dbReference type="Proteomes" id="UP000663828">
    <property type="component" value="Unassembled WGS sequence"/>
</dbReference>
<dbReference type="Gene3D" id="2.60.40.10">
    <property type="entry name" value="Immunoglobulins"/>
    <property type="match status" value="33"/>
</dbReference>
<dbReference type="EMBL" id="CAJNOR010003103">
    <property type="protein sequence ID" value="CAF1377850.1"/>
    <property type="molecule type" value="Genomic_DNA"/>
</dbReference>
<name>A0A815JCU7_ADIRI</name>
<dbReference type="GO" id="GO:0030016">
    <property type="term" value="C:myofibril"/>
    <property type="evidence" value="ECO:0007669"/>
    <property type="project" value="UniProtKB-SubCell"/>
</dbReference>
<comment type="similarity">
    <text evidence="2">Belongs to the protein kinase superfamily. CAMK Ser/Thr protein kinase family.</text>
</comment>
<evidence type="ECO:0000256" key="7">
    <source>
        <dbReference type="SAM" id="MobiDB-lite"/>
    </source>
</evidence>
<feature type="domain" description="Ig-like" evidence="8">
    <location>
        <begin position="1632"/>
        <end position="1722"/>
    </location>
</feature>
<dbReference type="InterPro" id="IPR050958">
    <property type="entry name" value="Cell_Adh-Cytoskel_Orgn"/>
</dbReference>
<feature type="compositionally biased region" description="Polar residues" evidence="7">
    <location>
        <begin position="289"/>
        <end position="321"/>
    </location>
</feature>
<feature type="domain" description="Ig-like" evidence="8">
    <location>
        <begin position="4410"/>
        <end position="4497"/>
    </location>
</feature>
<dbReference type="FunFam" id="2.60.40.10:FF:000032">
    <property type="entry name" value="palladin isoform X1"/>
    <property type="match status" value="7"/>
</dbReference>
<dbReference type="InterPro" id="IPR003599">
    <property type="entry name" value="Ig_sub"/>
</dbReference>
<feature type="compositionally biased region" description="Polar residues" evidence="7">
    <location>
        <begin position="27"/>
        <end position="40"/>
    </location>
</feature>
<feature type="domain" description="Ig-like" evidence="8">
    <location>
        <begin position="3361"/>
        <end position="3454"/>
    </location>
</feature>
<feature type="domain" description="Ig-like" evidence="8">
    <location>
        <begin position="2596"/>
        <end position="2686"/>
    </location>
</feature>
<feature type="domain" description="Ig-like" evidence="8">
    <location>
        <begin position="4032"/>
        <end position="4122"/>
    </location>
</feature>
<feature type="domain" description="Ig-like" evidence="8">
    <location>
        <begin position="1725"/>
        <end position="1811"/>
    </location>
</feature>
<dbReference type="CDD" id="cd00096">
    <property type="entry name" value="Ig"/>
    <property type="match status" value="3"/>
</dbReference>
<dbReference type="InterPro" id="IPR003598">
    <property type="entry name" value="Ig_sub2"/>
</dbReference>
<dbReference type="InterPro" id="IPR013106">
    <property type="entry name" value="Ig_V-set"/>
</dbReference>
<feature type="domain" description="Ig-like" evidence="8">
    <location>
        <begin position="3554"/>
        <end position="3642"/>
    </location>
</feature>
<feature type="compositionally biased region" description="Low complexity" evidence="7">
    <location>
        <begin position="406"/>
        <end position="415"/>
    </location>
</feature>
<comment type="caution">
    <text evidence="9">The sequence shown here is derived from an EMBL/GenBank/DDBJ whole genome shotgun (WGS) entry which is preliminary data.</text>
</comment>
<evidence type="ECO:0000256" key="4">
    <source>
        <dbReference type="ARBA" id="ARBA00022729"/>
    </source>
</evidence>
<gene>
    <name evidence="9" type="ORF">XAT740_LOCUS32905</name>
</gene>
<feature type="domain" description="Ig-like" evidence="8">
    <location>
        <begin position="2885"/>
        <end position="2975"/>
    </location>
</feature>
<feature type="compositionally biased region" description="Low complexity" evidence="7">
    <location>
        <begin position="44"/>
        <end position="81"/>
    </location>
</feature>
<evidence type="ECO:0000256" key="3">
    <source>
        <dbReference type="ARBA" id="ARBA00022490"/>
    </source>
</evidence>
<dbReference type="PROSITE" id="PS50835">
    <property type="entry name" value="IG_LIKE"/>
    <property type="match status" value="30"/>
</dbReference>
<sequence>GTIVKTSSVLGQEEVAEETAVTVTQVRQPSAQTVPQQGIVEQTVAPSQPQPSVVEQPAAPSQPQPSVVEQPAAPSQPQPSAGTIVKTSSVLGQEEVAEETAVTVTQVRLPSAQTVPQQGIVQQPATPSEGELSILERPALPIETQPSAGISGSEAQPGKGVPTAVDAVHEEGGLSGEQLSTLSDVSRDRVEKELVEIAQGEEKIVGGVKKEKSISPETSMNLNEVIETIRLEDELLEPKKAFAADIALPNEDDVSKLAGTSISGMPSIPELPQTIKEEISVNLSRLESVPSDQAVEQVNDSSESALDKATQNKLPQVSLSMDDTLVPNSVEREKPEEPAQVTLSQVVDYIEIPTSKTDFPENKPEAIIITKEITAQEKTISGDTLSTDDLRPEYVIESRTLADVTTARPSTTTTTQIHEQPESATEALPVPQQQNLLPLTAMPTESQTTSQPSIPEAIVQSVLKAAFQHADATEVEELLHNIAAIPTNAPPQEISTTPELMHTSQEPTTEPNPLIETVASILQSTQPTESAVLTSGTTSEQQSIGTSISTASPINLAVAEALQHQAATEYNINQNELTSTNAIQPSANNQDLTAHSEDITTTIPHTQPTHPDAPTPIYQIQIAHDNANESDTTATQKPAFELDHPDDNNQPPELHKVVTDNMLLTTNNVTEDEKTAELTAVAQENKAPEIKKAEDDNEAAEAKRAEDEKKTAELKKAEQDKKAAELKKAEEDNKAAELKKVEDENKAAETKKAEEEKKAAEAKKAAELKKAEDDKKASESKKAEDEKKAAEAKKAEDEKKAAQLKKAEDDKKAAEAKKAEDDKKAAELNKAEEDKKAAEAQQAEDDKKAAELKKAEDDKKAADAKKAEDEKKAAELKKAEDGKKAAEAKKAEDDKKAAELNKAEEDKKAAEAKQAEDDKKAAELKKAEDDKKAADAKKAEDEKKAADAKKAEDEKKAAEAKKAEDEKKAAEAKKAEQDKKAAEAKKAEDQKKAAELKKAEEDKKAAEAKKAEDEKKAAELKKAEDDKKAAELKKAGEQKKAAEAKKAEDEKKAAEVNKAKEDKKAAEEDKKAAEVKKGEVDKKEAEAKKVEQEKKAADEEKKTAMKQIPQVEALKAAELVELAAPDSPSTPAEQDFLRPNLTLRLKPTTAVNEGDKLKLEVRFIAQPEPTVTWYFKADALKPAANVHIDQVRDVHMFSSVLTIDRVNMDFDGKYKVILKNELGEAVSSTQVNVKRSSMAVQLQAPPKKTSTVEPAQPAPNEVALTTASGSEADTMTSELTSATPRRRSSILVIPEGKPAFAQPLEGELLINEDEQLTLECIITGNPVPDLVWFFNDRKILTNESYQRKTETLNPHTVRQQLIIDAKQKKLGVYKAQAQNTYGHTVSTCHVKKSVQAVDQKKKAAFEEAELQTPAPPTQRRRSSVTAPANIEPTQKPVVVQGISALQIDLGSPSALTCKSKYDTEHQWIKDGQVLTDTTSPDGNILAKSERSNDGNIHVLNIKQFKQENVGNYEIVLKNKLGQANSQGRLELKGLLPTFTLEPTPAAVVKGKMAEFNCRVEGSPKPDVQWFFNGKLLRSGGKISIVDEHGLHFLRINNTTDVDAGTIKCVAKNSVGQIQSEVQLQITGEHHAPTIVDKSSSAELKAGEQIEFFVKVSGTPKPTVTWSRKGVVIANNELYQLRTDNDTHYLLIKNVVADVAGTYVINATNAAGDVSGEIDLEITGLSTFFDRQLRDTTVTQGRPFTLDCEVNIKDGEPTITWMKDNQPIVHSDRIVISKKGSKMHLLSVKQALPSDAGYYSVKAKLGPISSLTDAQVFVAVPPTISKIPDTINVVEGQDCEIQVEVTGAPSPTVKWSFMANDLSPSSKYDITSDGNQHRLLIRHATGKDAGEYQVACTNSVGRASGKSNVCISSPPVLVEPLKDLFIPIKRTARLEAQIQASPEAKAVWSKNAIPIDFSSYGGRLVAEDKRGLYSLVIKNIQLEDGGFYVCTAQNPLGQVKTSATLTIEMAPVFLQKLEKLEGVENCDIDIRVQIAGYPRPKVEFSFNQKPLDLQGRYSLKELKDGWYVFTIANAKTTDAGSYTCTVTNSLGQASSVGKLTLFELAPPSFTKNLTDGLFPVGGILKAQLKVSGLPLPRLTWIKDGQVFEENERISIVFDPRTTTWTLTIPDCQESDTGVYECRAKNPGGEKVTQCKLTVSGFAPTFVDAPEKVSCLEGQTAIFGCRVAGDPYPMVVWSRGKGKIFTENTSKYTLYYDDELDAHMFEINQCSNADTGIYQVTIQNVHGTVSKPVSCFNVTKPEEVIDYKSVLRKMEGLGREGETGPDWGKLKKAKAKAKGPGDPGWQYHLKHFELTGEGQEMEFQDPQSVQLLGLAPGEIPGRRSRSGSRAGQGGEGEDDGRRGAGSTASGQGKDGKAARLGLVTFTKPLTNITVTEGKNAAFECNISEAETPVTWFINDQPVPSQRAQSLAVGKTRRLVLKDCLLNENESMITCVLDEATKTTAQLFVKEEPFDFTDKLKNLKVKRGDKCELECTVNKPNIALEWFKDGKPIIDIKEEVDGLVHKLIIPSTEDKDKGIYVAKYQELQTEGNVEVLGPPQIVKAPTDSILLVGQSVLLTAEITGNPKPQVTWYYKGQPLKSTASKHQIDAKKDGIYTLTIAKGDAADDGQYTVVAENAVDKVQADVKVTVCTKPKVDKITDVAVNIDDTARLQCQYSGQPIPTIHWFKDGKAISGDDQRFVITQETPTLSVLTITNTTMDDKGVYLVKLTNIAGEVEGKANLNVKPTKPTITRDLNATYIGIKDEEFILSISGTGNPYPTCQWFKNNAELIATPDERIQFREDTATSEYFLIIKNATQDDMGEYQCQLTNAAGVVKSKKSKVTVQKQPTFIRKPESITVNQTESSHIECQIDALPQAKITWLIAGKAVSAKDGYETSFDAKTGIATLSIKNTTTKHAASVTIKAENASGTAEETVDINVRSTPILLKPLADLEVVANTDATFVCEFQSSPQATVQWFCNGKPLSAQPNKYEITFDAKTNQHKLVIKNASLDDHGTYSAQASNELGQLQTEAKLNVTHAPDFLTGLQDRSVGAKETIEFNVKVAGIPQVTLTWLKAGKEFKSDEKKYSIVPIDKDGNAKLIIKDVSEDDQALYACVAKNKVGTNQTECHLKVTASLQFTQPLQDTDVLNTQNATLTCEVQGIPKPTVKWFFNDVELKSTQKQAIAVKQNVHTLTINRTDATDAGVYKAVADNGTGTAIESICNLYVGSKPKIEGKPADATVNVEQPAVLECTFSGLPKPEVTWFKDNVAIVADQRVTMREDKPNVHSLHIAQSQLDDKATYICKAKNRFGEVDAKMNLIVNSIKPVITRDLTDQLSFEKGNTLELQVEITGTPQPQVKWFKGNDEINPANNKDYQLVFDEKQTYSLIVQNCTPDHQGEYSIQATNPGGTVKSKKAKVTVQKKPEFIKLPQSQTVNDGQGVVFDAQIDAYPQPKVTWLKNGKPLTPDLGFESQFDAKTGQITLKHKAATNKQSGELICRVENAAGATDASVTLDVQALPVITKKLTDQEVMIDNEIRFIVEIAGSPAPTISWFKDDTPVIADADHIIESDNTTHTLIVKHVKAAEEGKYRVVAENLLGHVESTGQLTVLEQPLIDQPFGDITQPAGSDVALKCRIAGGRPKATVTWLRNGKEFKGDDRHLITSAPDGTCELLIKSLDETENQVKYTLVAKNKVGQKEINSIITVKASLEFLQELKDQDVLAQSPCVLTVEANGIPKPTIKWYFNDQELKNTPKTKIEAKQNIHTLTLSKTDLPDDGVYKCVATNPDGTIETKAHISVCTKPKVDGKVNDVIVQINEPAELRTKFSAIPKPTVTWYKANDLNTPLTPNDNIEITELPDGTSVLRVKKTDLTDSSAYIARATNKVGEIDSKINLIVKEVKPQILSDITNVNAIRDELAQFSIKATGNPQPTIRWFKNDNEELLTTNEDFEFIHDAASDTFVLKINKCRPEHQADYSAVISNSGGTVKSKKGKLVVTKAPEFIEKPLSIDVNETEPSELRAKVDAFPPAKITWLFEGKPVSAKDGFDIQTDQATGTSVLTIKQTLPKHTGKLTVKADNSTGSIEEHVQLTVKTGPKITKKPTDIEALLHTDAVFTIEVGGSPKPEIEWIHRDQSVKNSDKYEIIQESATTTKLIIHDVTPEDEGAIQIKVRNILGQTDVTAQLKALESPRIEPPLTDQEITLNQTLVLKTNAYGRPKVDVQWLKDQKPLTASDRIKIERNDDECTLTIGNVKEEDIGTYTLTVKNKLGKADSIANIKVTASLRFANPLNDLDIIQGSNGVLSVECEGVPKPKLTWYFNDVEIKSNQKTRVDIKGSTSTLTINKADMVDIGIYKVVADNGKERVETQANVDVCVKPKVDGKPTDATCLLNETAKLSIKFTAVPKATVTWHKADGTEVQPDGRIQITTDESGQSILIIINATPQDSQAYTARATNKVGSVDGKVNLNVKEVKPTLKNDLE</sequence>
<feature type="domain" description="Ig-like" evidence="8">
    <location>
        <begin position="3934"/>
        <end position="4027"/>
    </location>
</feature>
<feature type="compositionally biased region" description="Polar residues" evidence="7">
    <location>
        <begin position="1263"/>
        <end position="1283"/>
    </location>
</feature>
<dbReference type="GO" id="GO:0005886">
    <property type="term" value="C:plasma membrane"/>
    <property type="evidence" value="ECO:0007669"/>
    <property type="project" value="TreeGrafter"/>
</dbReference>
<dbReference type="FunFam" id="2.60.40.10:FF:000080">
    <property type="entry name" value="Myosin light chain kinase, smooth muscle"/>
    <property type="match status" value="1"/>
</dbReference>
<feature type="domain" description="Ig-like" evidence="8">
    <location>
        <begin position="3647"/>
        <end position="3831"/>
    </location>
</feature>
<feature type="compositionally biased region" description="Basic and acidic residues" evidence="7">
    <location>
        <begin position="686"/>
        <end position="1103"/>
    </location>
</feature>
<feature type="region of interest" description="Disordered" evidence="7">
    <location>
        <begin position="2316"/>
        <end position="2343"/>
    </location>
</feature>
<dbReference type="SMART" id="SM00408">
    <property type="entry name" value="IGc2"/>
    <property type="match status" value="30"/>
</dbReference>
<feature type="domain" description="Ig-like" evidence="8">
    <location>
        <begin position="1913"/>
        <end position="2005"/>
    </location>
</feature>
<feature type="domain" description="Ig-like" evidence="8">
    <location>
        <begin position="2980"/>
        <end position="3071"/>
    </location>
</feature>
<keyword evidence="6" id="KW-0393">Immunoglobulin domain</keyword>
<keyword evidence="4" id="KW-0732">Signal</keyword>
<dbReference type="SUPFAM" id="SSF48726">
    <property type="entry name" value="Immunoglobulin"/>
    <property type="match status" value="33"/>
</dbReference>
<feature type="region of interest" description="Disordered" evidence="7">
    <location>
        <begin position="115"/>
        <end position="136"/>
    </location>
</feature>
<feature type="compositionally biased region" description="Polar residues" evidence="7">
    <location>
        <begin position="115"/>
        <end position="126"/>
    </location>
</feature>
<evidence type="ECO:0000256" key="6">
    <source>
        <dbReference type="ARBA" id="ARBA00023319"/>
    </source>
</evidence>
<keyword evidence="5" id="KW-1015">Disulfide bond</keyword>
<dbReference type="FunFam" id="2.60.40.10:FF:000425">
    <property type="entry name" value="Myosin light chain kinase"/>
    <property type="match status" value="4"/>
</dbReference>
<dbReference type="InterPro" id="IPR013783">
    <property type="entry name" value="Ig-like_fold"/>
</dbReference>
<feature type="domain" description="Ig-like" evidence="8">
    <location>
        <begin position="1298"/>
        <end position="1386"/>
    </location>
</feature>
<feature type="region of interest" description="Disordered" evidence="7">
    <location>
        <begin position="1406"/>
        <end position="1432"/>
    </location>
</feature>
<dbReference type="SMART" id="SM00409">
    <property type="entry name" value="IG"/>
    <property type="match status" value="33"/>
</dbReference>
<feature type="domain" description="Ig-like" evidence="8">
    <location>
        <begin position="3266"/>
        <end position="3357"/>
    </location>
</feature>
<feature type="domain" description="Ig-like" evidence="8">
    <location>
        <begin position="2416"/>
        <end position="2502"/>
    </location>
</feature>
<evidence type="ECO:0000313" key="9">
    <source>
        <dbReference type="EMBL" id="CAF1377850.1"/>
    </source>
</evidence>
<dbReference type="GO" id="GO:0045989">
    <property type="term" value="P:positive regulation of striated muscle contraction"/>
    <property type="evidence" value="ECO:0007669"/>
    <property type="project" value="UniProtKB-ARBA"/>
</dbReference>
<feature type="domain" description="Ig-like" evidence="8">
    <location>
        <begin position="3459"/>
        <end position="3549"/>
    </location>
</feature>
<evidence type="ECO:0000256" key="5">
    <source>
        <dbReference type="ARBA" id="ARBA00023157"/>
    </source>
</evidence>
<evidence type="ECO:0000256" key="1">
    <source>
        <dbReference type="ARBA" id="ARBA00004657"/>
    </source>
</evidence>
<proteinExistence type="inferred from homology"/>
<organism evidence="9 10">
    <name type="scientific">Adineta ricciae</name>
    <name type="common">Rotifer</name>
    <dbReference type="NCBI Taxonomy" id="249248"/>
    <lineage>
        <taxon>Eukaryota</taxon>
        <taxon>Metazoa</taxon>
        <taxon>Spiralia</taxon>
        <taxon>Gnathifera</taxon>
        <taxon>Rotifera</taxon>
        <taxon>Eurotatoria</taxon>
        <taxon>Bdelloidea</taxon>
        <taxon>Adinetida</taxon>
        <taxon>Adinetidae</taxon>
        <taxon>Adineta</taxon>
    </lineage>
</organism>
<feature type="region of interest" description="Disordered" evidence="7">
    <location>
        <begin position="406"/>
        <end position="429"/>
    </location>
</feature>
<feature type="domain" description="Ig-like" evidence="8">
    <location>
        <begin position="3170"/>
        <end position="3255"/>
    </location>
</feature>
<feature type="domain" description="Ig-like" evidence="8">
    <location>
        <begin position="2691"/>
        <end position="2780"/>
    </location>
</feature>
<keyword evidence="10" id="KW-1185">Reference proteome</keyword>
<feature type="non-terminal residue" evidence="9">
    <location>
        <position position="1"/>
    </location>
</feature>
<feature type="domain" description="Ig-like" evidence="8">
    <location>
        <begin position="1536"/>
        <end position="1624"/>
    </location>
</feature>
<feature type="domain" description="Ig-like" evidence="8">
    <location>
        <begin position="2510"/>
        <end position="2591"/>
    </location>
</feature>
<dbReference type="GO" id="GO:0060298">
    <property type="term" value="P:positive regulation of sarcomere organization"/>
    <property type="evidence" value="ECO:0007669"/>
    <property type="project" value="UniProtKB-ARBA"/>
</dbReference>
<evidence type="ECO:0000313" key="10">
    <source>
        <dbReference type="Proteomes" id="UP000663828"/>
    </source>
</evidence>
<dbReference type="FunFam" id="2.60.40.10:FF:000107">
    <property type="entry name" value="Myosin, light chain kinase a"/>
    <property type="match status" value="10"/>
</dbReference>
<feature type="domain" description="Ig-like" evidence="8">
    <location>
        <begin position="4221"/>
        <end position="4311"/>
    </location>
</feature>
<dbReference type="InterPro" id="IPR036179">
    <property type="entry name" value="Ig-like_dom_sf"/>
</dbReference>
<dbReference type="GO" id="GO:0007156">
    <property type="term" value="P:homophilic cell adhesion via plasma membrane adhesion molecules"/>
    <property type="evidence" value="ECO:0007669"/>
    <property type="project" value="TreeGrafter"/>
</dbReference>
<feature type="domain" description="Ig-like" evidence="8">
    <location>
        <begin position="4127"/>
        <end position="4212"/>
    </location>
</feature>